<organism evidence="1 2">
    <name type="scientific">Actinoallomurus iriomotensis</name>
    <dbReference type="NCBI Taxonomy" id="478107"/>
    <lineage>
        <taxon>Bacteria</taxon>
        <taxon>Bacillati</taxon>
        <taxon>Actinomycetota</taxon>
        <taxon>Actinomycetes</taxon>
        <taxon>Streptosporangiales</taxon>
        <taxon>Thermomonosporaceae</taxon>
        <taxon>Actinoallomurus</taxon>
    </lineage>
</organism>
<name>A0A9W6VU73_9ACTN</name>
<dbReference type="Pfam" id="PF05331">
    <property type="entry name" value="DUF742"/>
    <property type="match status" value="1"/>
</dbReference>
<dbReference type="AlphaFoldDB" id="A0A9W6VU73"/>
<accession>A0A9W6VU73</accession>
<evidence type="ECO:0000313" key="1">
    <source>
        <dbReference type="EMBL" id="GLY79267.1"/>
    </source>
</evidence>
<dbReference type="PANTHER" id="PTHR36221">
    <property type="entry name" value="DUF742 DOMAIN-CONTAINING PROTEIN"/>
    <property type="match status" value="1"/>
</dbReference>
<dbReference type="Proteomes" id="UP001165135">
    <property type="component" value="Unassembled WGS sequence"/>
</dbReference>
<dbReference type="PANTHER" id="PTHR36221:SF1">
    <property type="entry name" value="DUF742 DOMAIN-CONTAINING PROTEIN"/>
    <property type="match status" value="1"/>
</dbReference>
<proteinExistence type="predicted"/>
<protein>
    <recommendedName>
        <fullName evidence="3">DUF742 domain-containing protein</fullName>
    </recommendedName>
</protein>
<gene>
    <name evidence="1" type="ORF">Airi01_075340</name>
</gene>
<evidence type="ECO:0000313" key="2">
    <source>
        <dbReference type="Proteomes" id="UP001165135"/>
    </source>
</evidence>
<dbReference type="InterPro" id="IPR007995">
    <property type="entry name" value="DUF742"/>
</dbReference>
<dbReference type="EMBL" id="BSTJ01000011">
    <property type="protein sequence ID" value="GLY79267.1"/>
    <property type="molecule type" value="Genomic_DNA"/>
</dbReference>
<sequence length="122" mass="13056">MTVAGDDEVWLDEEAGPLIRPYTVSAGRTHPTVKLDLVSLVIAIAQPPRGMDPEHHKVLGLCRNPISVAEVAAHMRLPVAVTKILLADLVECEAMAMRAPSTTSGATDRVLLEKLLDGLQGI</sequence>
<evidence type="ECO:0008006" key="3">
    <source>
        <dbReference type="Google" id="ProtNLM"/>
    </source>
</evidence>
<reference evidence="1" key="1">
    <citation type="submission" date="2023-03" db="EMBL/GenBank/DDBJ databases">
        <title>Actinoallomurus iriomotensis NBRC 103681.</title>
        <authorList>
            <person name="Ichikawa N."/>
            <person name="Sato H."/>
            <person name="Tonouchi N."/>
        </authorList>
    </citation>
    <scope>NUCLEOTIDE SEQUENCE</scope>
    <source>
        <strain evidence="1">NBRC 103681</strain>
    </source>
</reference>
<comment type="caution">
    <text evidence="1">The sequence shown here is derived from an EMBL/GenBank/DDBJ whole genome shotgun (WGS) entry which is preliminary data.</text>
</comment>